<dbReference type="EMBL" id="BQKE01000004">
    <property type="protein sequence ID" value="GJM64265.1"/>
    <property type="molecule type" value="Genomic_DNA"/>
</dbReference>
<gene>
    <name evidence="1" type="ORF">PEDI_48170</name>
</gene>
<name>A0AAN4W531_9BACT</name>
<evidence type="ECO:0000313" key="2">
    <source>
        <dbReference type="Proteomes" id="UP001310022"/>
    </source>
</evidence>
<dbReference type="Proteomes" id="UP001310022">
    <property type="component" value="Unassembled WGS sequence"/>
</dbReference>
<keyword evidence="2" id="KW-1185">Reference proteome</keyword>
<organism evidence="1 2">
    <name type="scientific">Persicobacter diffluens</name>
    <dbReference type="NCBI Taxonomy" id="981"/>
    <lineage>
        <taxon>Bacteria</taxon>
        <taxon>Pseudomonadati</taxon>
        <taxon>Bacteroidota</taxon>
        <taxon>Cytophagia</taxon>
        <taxon>Cytophagales</taxon>
        <taxon>Persicobacteraceae</taxon>
        <taxon>Persicobacter</taxon>
    </lineage>
</organism>
<dbReference type="RefSeq" id="WP_338239340.1">
    <property type="nucleotide sequence ID" value="NZ_BQKE01000004.1"/>
</dbReference>
<dbReference type="Gene3D" id="2.60.120.260">
    <property type="entry name" value="Galactose-binding domain-like"/>
    <property type="match status" value="1"/>
</dbReference>
<protein>
    <submittedName>
        <fullName evidence="1">Uncharacterized protein</fullName>
    </submittedName>
</protein>
<proteinExistence type="predicted"/>
<evidence type="ECO:0000313" key="1">
    <source>
        <dbReference type="EMBL" id="GJM64265.1"/>
    </source>
</evidence>
<dbReference type="AlphaFoldDB" id="A0AAN4W531"/>
<accession>A0AAN4W531</accession>
<comment type="caution">
    <text evidence="1">The sequence shown here is derived from an EMBL/GenBank/DDBJ whole genome shotgun (WGS) entry which is preliminary data.</text>
</comment>
<sequence length="549" mass="62877">MRFFNIFIAFTTLMLWGCVQDYQIPSHEFSDLAWNSNKNGERFWVLNEGEHVTMYNLSQGLVYQSWEISEGTYFLDGNFDANSDLSEHVLEDSVSYTNEKMVHIYYPTEGTYEINLNSSFEEEVYRVGFDNDTLRSTFNAEDGLWHVDTTFVVDVYGSVKPAFEVEYKGEIVLEIEGDQEVPTTDADKANWKKLEVEAGEPLIFRDLTTKGRPNTRQWLLNQAQEEESREEEFAALYSKLGTHYAGELLAIRTGDEIISSNRQRKAIPLQISVIPSSKPFFQEGDISLDVEKVIRFSVNGGVANIPANEKDHFTLKVKNAGKGFEEDILVEQVRVSDNNTVIELIPAAPVYGNDLIVVEYTGGNIMSEDGRVLQGFDATVNARIGFEVLPEDYFSFAKGQEHWDFYLSNNVFSFEEDVNGAAHVLKFSTSEVPDAHKFAILHEDKENRPFSIPSGMYNRKIRVYIEPGSMMPNVTFRAKTTNTNWWMPMVFDLSDVPQGQWVEVEAPQNIAETLEFNTPKTQFVMDKDFPRTGTIYIDYIQFIREDYRP</sequence>
<reference evidence="1 2" key="1">
    <citation type="submission" date="2021-12" db="EMBL/GenBank/DDBJ databases">
        <title>Genome sequencing of bacteria with rrn-lacking chromosome and rrn-plasmid.</title>
        <authorList>
            <person name="Anda M."/>
            <person name="Iwasaki W."/>
        </authorList>
    </citation>
    <scope>NUCLEOTIDE SEQUENCE [LARGE SCALE GENOMIC DNA]</scope>
    <source>
        <strain evidence="1 2">NBRC 15940</strain>
    </source>
</reference>